<dbReference type="Gene3D" id="1.10.10.60">
    <property type="entry name" value="Homeodomain-like"/>
    <property type="match status" value="1"/>
</dbReference>
<dbReference type="PRINTS" id="PR00344">
    <property type="entry name" value="BCTRLSENSOR"/>
</dbReference>
<dbReference type="EMBL" id="JADQDM010000001">
    <property type="protein sequence ID" value="MBF9220243.1"/>
    <property type="molecule type" value="Genomic_DNA"/>
</dbReference>
<dbReference type="InterPro" id="IPR036097">
    <property type="entry name" value="HisK_dim/P_sf"/>
</dbReference>
<dbReference type="SUPFAM" id="SSF47384">
    <property type="entry name" value="Homodimeric domain of signal transducing histidine kinase"/>
    <property type="match status" value="1"/>
</dbReference>
<dbReference type="EC" id="2.7.13.3" evidence="2"/>
<keyword evidence="4" id="KW-0805">Transcription regulation</keyword>
<evidence type="ECO:0000256" key="6">
    <source>
        <dbReference type="ARBA" id="ARBA00023163"/>
    </source>
</evidence>
<dbReference type="SUPFAM" id="SSF55874">
    <property type="entry name" value="ATPase domain of HSP90 chaperone/DNA topoisomerase II/histidine kinase"/>
    <property type="match status" value="1"/>
</dbReference>
<evidence type="ECO:0000313" key="13">
    <source>
        <dbReference type="Proteomes" id="UP000618931"/>
    </source>
</evidence>
<name>A0ABS0I0I6_9BACT</name>
<keyword evidence="3 7" id="KW-0597">Phosphoprotein</keyword>
<comment type="caution">
    <text evidence="12">The sequence shown here is derived from an EMBL/GenBank/DDBJ whole genome shotgun (WGS) entry which is preliminary data.</text>
</comment>
<dbReference type="Pfam" id="PF00072">
    <property type="entry name" value="Response_reg"/>
    <property type="match status" value="1"/>
</dbReference>
<feature type="domain" description="Response regulatory" evidence="11">
    <location>
        <begin position="1060"/>
        <end position="1176"/>
    </location>
</feature>
<dbReference type="InterPro" id="IPR009057">
    <property type="entry name" value="Homeodomain-like_sf"/>
</dbReference>
<dbReference type="RefSeq" id="WP_196291679.1">
    <property type="nucleotide sequence ID" value="NZ_JADQDM010000001.1"/>
</dbReference>
<evidence type="ECO:0000256" key="8">
    <source>
        <dbReference type="SAM" id="MobiDB-lite"/>
    </source>
</evidence>
<proteinExistence type="predicted"/>
<dbReference type="PROSITE" id="PS01124">
    <property type="entry name" value="HTH_ARAC_FAMILY_2"/>
    <property type="match status" value="1"/>
</dbReference>
<comment type="catalytic activity">
    <reaction evidence="1">
        <text>ATP + protein L-histidine = ADP + protein N-phospho-L-histidine.</text>
        <dbReference type="EC" id="2.7.13.3"/>
    </reaction>
</comment>
<dbReference type="Pfam" id="PF12833">
    <property type="entry name" value="HTH_18"/>
    <property type="match status" value="1"/>
</dbReference>
<dbReference type="SMART" id="SM00342">
    <property type="entry name" value="HTH_ARAC"/>
    <property type="match status" value="1"/>
</dbReference>
<dbReference type="Gene3D" id="3.30.565.10">
    <property type="entry name" value="Histidine kinase-like ATPase, C-terminal domain"/>
    <property type="match status" value="1"/>
</dbReference>
<dbReference type="InterPro" id="IPR011006">
    <property type="entry name" value="CheY-like_superfamily"/>
</dbReference>
<dbReference type="Pfam" id="PF02518">
    <property type="entry name" value="HATPase_c"/>
    <property type="match status" value="1"/>
</dbReference>
<feature type="domain" description="HTH araC/xylS-type" evidence="9">
    <location>
        <begin position="1238"/>
        <end position="1337"/>
    </location>
</feature>
<feature type="compositionally biased region" description="Low complexity" evidence="8">
    <location>
        <begin position="1030"/>
        <end position="1050"/>
    </location>
</feature>
<evidence type="ECO:0000256" key="2">
    <source>
        <dbReference type="ARBA" id="ARBA00012438"/>
    </source>
</evidence>
<dbReference type="SMART" id="SM00388">
    <property type="entry name" value="HisKA"/>
    <property type="match status" value="1"/>
</dbReference>
<organism evidence="12 13">
    <name type="scientific">Hymenobacter ruricola</name>
    <dbReference type="NCBI Taxonomy" id="2791023"/>
    <lineage>
        <taxon>Bacteria</taxon>
        <taxon>Pseudomonadati</taxon>
        <taxon>Bacteroidota</taxon>
        <taxon>Cytophagia</taxon>
        <taxon>Cytophagales</taxon>
        <taxon>Hymenobacteraceae</taxon>
        <taxon>Hymenobacter</taxon>
    </lineage>
</organism>
<dbReference type="InterPro" id="IPR011123">
    <property type="entry name" value="Y_Y_Y"/>
</dbReference>
<feature type="region of interest" description="Disordered" evidence="8">
    <location>
        <begin position="1023"/>
        <end position="1051"/>
    </location>
</feature>
<dbReference type="Pfam" id="PF07494">
    <property type="entry name" value="Reg_prop"/>
    <property type="match status" value="2"/>
</dbReference>
<feature type="domain" description="Histidine kinase" evidence="10">
    <location>
        <begin position="795"/>
        <end position="1018"/>
    </location>
</feature>
<protein>
    <recommendedName>
        <fullName evidence="2">histidine kinase</fullName>
        <ecNumber evidence="2">2.7.13.3</ecNumber>
    </recommendedName>
</protein>
<evidence type="ECO:0000256" key="5">
    <source>
        <dbReference type="ARBA" id="ARBA00023125"/>
    </source>
</evidence>
<dbReference type="PROSITE" id="PS50110">
    <property type="entry name" value="RESPONSE_REGULATORY"/>
    <property type="match status" value="1"/>
</dbReference>
<dbReference type="InterPro" id="IPR003661">
    <property type="entry name" value="HisK_dim/P_dom"/>
</dbReference>
<evidence type="ECO:0000259" key="9">
    <source>
        <dbReference type="PROSITE" id="PS01124"/>
    </source>
</evidence>
<evidence type="ECO:0000256" key="1">
    <source>
        <dbReference type="ARBA" id="ARBA00000085"/>
    </source>
</evidence>
<dbReference type="InterPro" id="IPR018060">
    <property type="entry name" value="HTH_AraC"/>
</dbReference>
<evidence type="ECO:0000259" key="10">
    <source>
        <dbReference type="PROSITE" id="PS50109"/>
    </source>
</evidence>
<dbReference type="Pfam" id="PF00512">
    <property type="entry name" value="HisKA"/>
    <property type="match status" value="1"/>
</dbReference>
<dbReference type="InterPro" id="IPR015943">
    <property type="entry name" value="WD40/YVTN_repeat-like_dom_sf"/>
</dbReference>
<reference evidence="12 13" key="1">
    <citation type="submission" date="2020-11" db="EMBL/GenBank/DDBJ databases">
        <authorList>
            <person name="Kim M.K."/>
        </authorList>
    </citation>
    <scope>NUCLEOTIDE SEQUENCE [LARGE SCALE GENOMIC DNA]</scope>
    <source>
        <strain evidence="12 13">BT662</strain>
    </source>
</reference>
<dbReference type="SMART" id="SM00387">
    <property type="entry name" value="HATPase_c"/>
    <property type="match status" value="1"/>
</dbReference>
<accession>A0ABS0I0I6</accession>
<keyword evidence="6" id="KW-0804">Transcription</keyword>
<dbReference type="Pfam" id="PF07495">
    <property type="entry name" value="Y_Y_Y"/>
    <property type="match status" value="1"/>
</dbReference>
<dbReference type="InterPro" id="IPR018062">
    <property type="entry name" value="HTH_AraC-typ_CS"/>
</dbReference>
<dbReference type="SMART" id="SM00448">
    <property type="entry name" value="REC"/>
    <property type="match status" value="1"/>
</dbReference>
<evidence type="ECO:0000256" key="4">
    <source>
        <dbReference type="ARBA" id="ARBA00023015"/>
    </source>
</evidence>
<dbReference type="InterPro" id="IPR013783">
    <property type="entry name" value="Ig-like_fold"/>
</dbReference>
<evidence type="ECO:0000313" key="12">
    <source>
        <dbReference type="EMBL" id="MBF9220243.1"/>
    </source>
</evidence>
<dbReference type="SUPFAM" id="SSF63829">
    <property type="entry name" value="Calcium-dependent phosphotriesterase"/>
    <property type="match status" value="2"/>
</dbReference>
<dbReference type="InterPro" id="IPR036890">
    <property type="entry name" value="HATPase_C_sf"/>
</dbReference>
<dbReference type="CDD" id="cd00082">
    <property type="entry name" value="HisKA"/>
    <property type="match status" value="1"/>
</dbReference>
<dbReference type="PANTHER" id="PTHR43547">
    <property type="entry name" value="TWO-COMPONENT HISTIDINE KINASE"/>
    <property type="match status" value="1"/>
</dbReference>
<dbReference type="PROSITE" id="PS50109">
    <property type="entry name" value="HIS_KIN"/>
    <property type="match status" value="1"/>
</dbReference>
<feature type="modified residue" description="4-aspartylphosphate" evidence="7">
    <location>
        <position position="1109"/>
    </location>
</feature>
<keyword evidence="5" id="KW-0238">DNA-binding</keyword>
<dbReference type="SUPFAM" id="SSF46689">
    <property type="entry name" value="Homeodomain-like"/>
    <property type="match status" value="1"/>
</dbReference>
<evidence type="ECO:0000256" key="3">
    <source>
        <dbReference type="ARBA" id="ARBA00022553"/>
    </source>
</evidence>
<dbReference type="InterPro" id="IPR011110">
    <property type="entry name" value="Reg_prop"/>
</dbReference>
<dbReference type="InterPro" id="IPR001789">
    <property type="entry name" value="Sig_transdc_resp-reg_receiver"/>
</dbReference>
<dbReference type="InterPro" id="IPR003594">
    <property type="entry name" value="HATPase_dom"/>
</dbReference>
<dbReference type="Gene3D" id="2.60.40.10">
    <property type="entry name" value="Immunoglobulins"/>
    <property type="match status" value="1"/>
</dbReference>
<dbReference type="SUPFAM" id="SSF52172">
    <property type="entry name" value="CheY-like"/>
    <property type="match status" value="1"/>
</dbReference>
<dbReference type="PANTHER" id="PTHR43547:SF2">
    <property type="entry name" value="HYBRID SIGNAL TRANSDUCTION HISTIDINE KINASE C"/>
    <property type="match status" value="1"/>
</dbReference>
<dbReference type="Proteomes" id="UP000618931">
    <property type="component" value="Unassembled WGS sequence"/>
</dbReference>
<dbReference type="InterPro" id="IPR004358">
    <property type="entry name" value="Sig_transdc_His_kin-like_C"/>
</dbReference>
<dbReference type="InterPro" id="IPR005467">
    <property type="entry name" value="His_kinase_dom"/>
</dbReference>
<sequence>MARRGPAQQLAQRHFGTTDGLLQNTVYALLQDHTGRLWAGTRGGACWYDGTGFHPLAAQGRTPDSNVSALAEQADGTLWLGHFHGGLSWVRHGRLRHYRPAGFDANALVFALYFDDAQTLWVGSSAGLYRCHFGPADTAVVHVDQRQGLPNNQVSGLCPGPAGQLLVATGHGLALVAAATGRVLPAPVAPLASLPQEEFRQVVRAADTLWWAASFGGGVLRLSCARPGAPWRVRRYLSGPGSPNVLAVRPDARGRLWALSTAGTGCLDHTGHWQFYPDPANLSFRPGLLLEDAEKNLWIAHGSAGLDQRLADERFAYYAEAQGLPAGGVMTVAPAGPGAYWLGTHLGLRYFEPGAAAGRQVRDVPQPAELHTFVRSFAADRRRGLWVGTAGSVARYDSATARWQSFAHVPELQHKRVLGLAEDRQGRMWLATERGGLSVYTPATGRWRTYTAADPDGPGTASFWKLLRDRRGRLWFGTDDRGLLWLDEGGNGRPDRFRQVPGSAALATLTDVSEGRPGELWVTSPANGLLRYDGHRLRPVPTATYPGHWPALALLGVEADPTGRVWLGTGQGLDLYEPRTGRVQRFGPAEGFFGEGAQQLATHRTPDGTLWVGTNQGLMRYVPGGRWPNRRPPATRVTGLRLFLRDTVAAPGLTLAHGQNQLTFDYLGLCLTNPAAVRYRYQLVGFDAGWQGPVARRNATYTNLPPGAYTFRVLAANNEGVWSTRPATYAFTIRPPWWRTWWAYLLYGSLFGLTIYGVRAYTRSRERERADRELERQALRHLQEMDRVKSVFFTNVSHELRTPLTLILGPAETLATAPADPAIRREGSLVLRNARKLLALINQLLDLSKLEAGALRLLPTSGDVAAFTRQLVVSFSSLAESRAIELRCEVPATPVPLVFDASKLEEIITNLLANALRFTPAGGSVTVTVAETPPDRYAPDGGVAVAVRDTGPGIAAEDLPHLFDRFYQANNSGDEQRTGTGIGLALVRELVALHGGTVEVSNAPGAGATFTVQLPRLLQPATGAAQPGVSQPLAAQLAPPSSADAPNADAESQEKGLRELVLIVEDNDEVREFIRATLAPAGYRLLTAADGKAGVTLARAEVPDLIVSDVMMPGLSGYEVCQALKTDPATSHIPVVLLTARSGPDARLEGFETGADSFLAKPFSPRELRAQVRNLLALRQSVQARLAVPAPVAAESPAAGTDAAVAPAPAPPQPAADPLAAHEAAVAGLPSLDQEFLRRVNESVLRHLADEQFGVDQLGADIGMSRTQVHRKLKALTGQSPGERIRQTRLHRALALLRAQVGTVAEVSYQVGFGSPAAFSTAFSRQFGYPPSAAARHGREAEMERNG</sequence>
<dbReference type="Gene3D" id="3.40.50.2300">
    <property type="match status" value="1"/>
</dbReference>
<keyword evidence="13" id="KW-1185">Reference proteome</keyword>
<gene>
    <name evidence="12" type="ORF">I2H31_03915</name>
</gene>
<dbReference type="PROSITE" id="PS00041">
    <property type="entry name" value="HTH_ARAC_FAMILY_1"/>
    <property type="match status" value="1"/>
</dbReference>
<dbReference type="Gene3D" id="1.10.287.130">
    <property type="match status" value="1"/>
</dbReference>
<dbReference type="Gene3D" id="2.130.10.10">
    <property type="entry name" value="YVTN repeat-like/Quinoprotein amine dehydrogenase"/>
    <property type="match status" value="3"/>
</dbReference>
<dbReference type="CDD" id="cd00075">
    <property type="entry name" value="HATPase"/>
    <property type="match status" value="1"/>
</dbReference>
<evidence type="ECO:0000259" key="11">
    <source>
        <dbReference type="PROSITE" id="PS50110"/>
    </source>
</evidence>
<evidence type="ECO:0000256" key="7">
    <source>
        <dbReference type="PROSITE-ProRule" id="PRU00169"/>
    </source>
</evidence>